<comment type="caution">
    <text evidence="1">The sequence shown here is derived from an EMBL/GenBank/DDBJ whole genome shotgun (WGS) entry which is preliminary data.</text>
</comment>
<accession>A0A9P8KVP7</accession>
<gene>
    <name evidence="1" type="ORF">TsFJ059_001662</name>
</gene>
<sequence length="305" mass="33783">MASALSPDVMSIFSAETAPTSAMSTSEEEPPFVVFTTIKDLFEDIGNVAGDTLVVTQVSPRAFEGIYSAREAEHRKFRCSLYTAETQMLIITIPTLYHEAAHQHLQDEMSFARAAMGLRRDWLYGGSATFKQMAGDTVVTSGEGDSVGGPKSMRPSEDDWPTLVVEVGFSQTLASLRIKAYWWFSASNYEVKIVLLVKLNGPKESILIEQWTAHQPDRHGATMTRAAATLRPRCIQSITITRDPTIHDAHPDRLSNSRYVVQGGPLRLAFTGLFLRQPTPGSMEGDMIINDETLREIALATWRVT</sequence>
<dbReference type="AlphaFoldDB" id="A0A9P8KVP7"/>
<name>A0A9P8KVP7_9HYPO</name>
<dbReference type="EMBL" id="JAIMJC010000001">
    <property type="protein sequence ID" value="KAH0533045.1"/>
    <property type="molecule type" value="Genomic_DNA"/>
</dbReference>
<proteinExistence type="predicted"/>
<keyword evidence="2" id="KW-1185">Reference proteome</keyword>
<protein>
    <submittedName>
        <fullName evidence="1">Uncharacterized protein</fullName>
    </submittedName>
</protein>
<evidence type="ECO:0000313" key="1">
    <source>
        <dbReference type="EMBL" id="KAH0533045.1"/>
    </source>
</evidence>
<reference evidence="1 2" key="1">
    <citation type="submission" date="2021-08" db="EMBL/GenBank/DDBJ databases">
        <title>The highly contiguous genome resource for Trichoderma semiorbis FJ059, a fungal antagonistic to plant pathogens.</title>
        <authorList>
            <person name="Liu T."/>
        </authorList>
    </citation>
    <scope>NUCLEOTIDE SEQUENCE [LARGE SCALE GENOMIC DNA]</scope>
    <source>
        <strain evidence="1 2">FJ059</strain>
    </source>
</reference>
<evidence type="ECO:0000313" key="2">
    <source>
        <dbReference type="Proteomes" id="UP000826573"/>
    </source>
</evidence>
<dbReference type="Proteomes" id="UP000826573">
    <property type="component" value="Unassembled WGS sequence"/>
</dbReference>
<organism evidence="1 2">
    <name type="scientific">Trichoderma semiorbis</name>
    <dbReference type="NCBI Taxonomy" id="1491008"/>
    <lineage>
        <taxon>Eukaryota</taxon>
        <taxon>Fungi</taxon>
        <taxon>Dikarya</taxon>
        <taxon>Ascomycota</taxon>
        <taxon>Pezizomycotina</taxon>
        <taxon>Sordariomycetes</taxon>
        <taxon>Hypocreomycetidae</taxon>
        <taxon>Hypocreales</taxon>
        <taxon>Hypocreaceae</taxon>
        <taxon>Trichoderma</taxon>
    </lineage>
</organism>